<feature type="transmembrane region" description="Helical" evidence="1">
    <location>
        <begin position="133"/>
        <end position="155"/>
    </location>
</feature>
<evidence type="ECO:0000256" key="1">
    <source>
        <dbReference type="SAM" id="Phobius"/>
    </source>
</evidence>
<organism evidence="2 3">
    <name type="scientific">Streptococcus pyogenes serotype M3 (strain ATCC BAA-595 / MGAS315)</name>
    <dbReference type="NCBI Taxonomy" id="198466"/>
    <lineage>
        <taxon>Bacteria</taxon>
        <taxon>Bacillati</taxon>
        <taxon>Bacillota</taxon>
        <taxon>Bacilli</taxon>
        <taxon>Lactobacillales</taxon>
        <taxon>Streptococcaceae</taxon>
        <taxon>Streptococcus</taxon>
    </lineage>
</organism>
<dbReference type="KEGG" id="spg:SpyM3_1056"/>
<feature type="transmembrane region" description="Helical" evidence="1">
    <location>
        <begin position="104"/>
        <end position="127"/>
    </location>
</feature>
<evidence type="ECO:0000313" key="2">
    <source>
        <dbReference type="EMBL" id="AAM79663.1"/>
    </source>
</evidence>
<evidence type="ECO:0008006" key="4">
    <source>
        <dbReference type="Google" id="ProtNLM"/>
    </source>
</evidence>
<sequence>MKKKKNSFLRLLKMLLLSSLAGGIIGGMVGAFLGYHGERLDQLTFLKDDVINLIILLNRLVVVTDLTLSFVFLTQLKKETAVYNTIEEDDISENGYRQLNKKHAYTMLLIAVASILSMCNVLLGLTLTNDSQHAMLTIPLLDILLLLMVIPFQALAMKCYNAIRGTDVPYFPNLKELKHNIMALDEAELQAYHKTSFESVLSLNGVIIPSLYVILFFVYLFTGQVELTAILVLVLIQLYLLVKSATMTRQFYR</sequence>
<feature type="transmembrane region" description="Helical" evidence="1">
    <location>
        <begin position="53"/>
        <end position="73"/>
    </location>
</feature>
<feature type="transmembrane region" description="Helical" evidence="1">
    <location>
        <begin position="227"/>
        <end position="246"/>
    </location>
</feature>
<dbReference type="Proteomes" id="UP000000564">
    <property type="component" value="Chromosome"/>
</dbReference>
<dbReference type="EMBL" id="AE014074">
    <property type="protein sequence ID" value="AAM79663.1"/>
    <property type="molecule type" value="Genomic_DNA"/>
</dbReference>
<proteinExistence type="predicted"/>
<gene>
    <name evidence="2" type="ordered locus">SpyM3_1056</name>
</gene>
<dbReference type="HOGENOM" id="CLU_1097991_0_0_9"/>
<reference evidence="2 3" key="1">
    <citation type="journal article" date="2002" name="Proc. Natl. Acad. Sci. U.S.A.">
        <title>Genome sequence of a serotype M3 strain of group A Streptococcus: phage-encoded toxins, the high-virulence phenotype, and clone emergence.</title>
        <authorList>
            <person name="Beres S.B."/>
            <person name="Sylva G.L."/>
            <person name="Barbian K.D."/>
            <person name="Lei B."/>
            <person name="Hoff J.S."/>
            <person name="Mammarella N.D."/>
            <person name="Liu M.Y."/>
            <person name="Smoot J.C."/>
            <person name="Porcella S.F."/>
            <person name="Parkins L.D."/>
            <person name="Campbell D.S."/>
            <person name="Smith T.M."/>
            <person name="McCormick J.K."/>
            <person name="Leung D.Y."/>
            <person name="Schlievert P.M."/>
            <person name="Musser J.M."/>
        </authorList>
    </citation>
    <scope>NUCLEOTIDE SEQUENCE [LARGE SCALE GENOMIC DNA]</scope>
    <source>
        <strain evidence="3">ATCC BAA-595 / MGAS315</strain>
    </source>
</reference>
<keyword evidence="1" id="KW-0812">Transmembrane</keyword>
<feature type="transmembrane region" description="Helical" evidence="1">
    <location>
        <begin position="200"/>
        <end position="221"/>
    </location>
</feature>
<evidence type="ECO:0000313" key="3">
    <source>
        <dbReference type="Proteomes" id="UP000000564"/>
    </source>
</evidence>
<keyword evidence="1" id="KW-0472">Membrane</keyword>
<dbReference type="InterPro" id="IPR021509">
    <property type="entry name" value="DUF3169"/>
</dbReference>
<dbReference type="AlphaFoldDB" id="A0A0H2UV76"/>
<dbReference type="Pfam" id="PF11368">
    <property type="entry name" value="DUF3169"/>
    <property type="match status" value="1"/>
</dbReference>
<name>A0A0H2UV76_STRP3</name>
<accession>A0A0H2UV76</accession>
<keyword evidence="1" id="KW-1133">Transmembrane helix</keyword>
<dbReference type="RefSeq" id="WP_011054647.1">
    <property type="nucleotide sequence ID" value="NC_004070.1"/>
</dbReference>
<feature type="transmembrane region" description="Helical" evidence="1">
    <location>
        <begin position="12"/>
        <end position="33"/>
    </location>
</feature>
<protein>
    <recommendedName>
        <fullName evidence="4">DUF3169 family protein</fullName>
    </recommendedName>
</protein>